<accession>A0A317XHN8</accession>
<gene>
    <name evidence="2" type="ORF">BCV70DRAFT_221308</name>
</gene>
<evidence type="ECO:0000313" key="3">
    <source>
        <dbReference type="Proteomes" id="UP000246740"/>
    </source>
</evidence>
<dbReference type="AlphaFoldDB" id="A0A317XHN8"/>
<evidence type="ECO:0000313" key="2">
    <source>
        <dbReference type="EMBL" id="PWY97739.1"/>
    </source>
</evidence>
<evidence type="ECO:0000256" key="1">
    <source>
        <dbReference type="SAM" id="MobiDB-lite"/>
    </source>
</evidence>
<feature type="compositionally biased region" description="Polar residues" evidence="1">
    <location>
        <begin position="226"/>
        <end position="239"/>
    </location>
</feature>
<dbReference type="EMBL" id="KZ819202">
    <property type="protein sequence ID" value="PWY97739.1"/>
    <property type="molecule type" value="Genomic_DNA"/>
</dbReference>
<protein>
    <submittedName>
        <fullName evidence="2">Uncharacterized protein</fullName>
    </submittedName>
</protein>
<organism evidence="2 3">
    <name type="scientific">Testicularia cyperi</name>
    <dbReference type="NCBI Taxonomy" id="1882483"/>
    <lineage>
        <taxon>Eukaryota</taxon>
        <taxon>Fungi</taxon>
        <taxon>Dikarya</taxon>
        <taxon>Basidiomycota</taxon>
        <taxon>Ustilaginomycotina</taxon>
        <taxon>Ustilaginomycetes</taxon>
        <taxon>Ustilaginales</taxon>
        <taxon>Anthracoideaceae</taxon>
        <taxon>Testicularia</taxon>
    </lineage>
</organism>
<dbReference type="InParanoid" id="A0A317XHN8"/>
<dbReference type="Proteomes" id="UP000246740">
    <property type="component" value="Unassembled WGS sequence"/>
</dbReference>
<name>A0A317XHN8_9BASI</name>
<sequence length="239" mass="25857">MGGRGPAGLRGLMAESQAVQLQRQQEREEICAADARLFRRDGTRQAAGRSTQKLANARWELFGPPPLLSSVELGGGERQAKVAAIQKEGKHVQQVQVFPTCTSHPALLAFQTLSNNTGTAKTNLLVKDSNTQDPITLHISPTLLYKQRLGAKSAEEGYALVKYQDPWGHHTTQALAYKGPGGAGKPGHPGCQMYFIFAHCEMEYKCIAHSSSSASCSNKPLANPWPDSSSQTSPSMTLR</sequence>
<proteinExistence type="predicted"/>
<keyword evidence="3" id="KW-1185">Reference proteome</keyword>
<feature type="region of interest" description="Disordered" evidence="1">
    <location>
        <begin position="218"/>
        <end position="239"/>
    </location>
</feature>
<reference evidence="2 3" key="1">
    <citation type="journal article" date="2018" name="Mol. Biol. Evol.">
        <title>Broad Genomic Sampling Reveals a Smut Pathogenic Ancestry of the Fungal Clade Ustilaginomycotina.</title>
        <authorList>
            <person name="Kijpornyongpan T."/>
            <person name="Mondo S.J."/>
            <person name="Barry K."/>
            <person name="Sandor L."/>
            <person name="Lee J."/>
            <person name="Lipzen A."/>
            <person name="Pangilinan J."/>
            <person name="LaButti K."/>
            <person name="Hainaut M."/>
            <person name="Henrissat B."/>
            <person name="Grigoriev I.V."/>
            <person name="Spatafora J.W."/>
            <person name="Aime M.C."/>
        </authorList>
    </citation>
    <scope>NUCLEOTIDE SEQUENCE [LARGE SCALE GENOMIC DNA]</scope>
    <source>
        <strain evidence="2 3">MCA 3645</strain>
    </source>
</reference>